<name>A0A1E5T6Q8_9BACT</name>
<dbReference type="RefSeq" id="WP_069834386.1">
    <property type="nucleotide sequence ID" value="NZ_MDGQ01000003.1"/>
</dbReference>
<sequence>MLKFTLKFLLAIALVSNSLYSFQGNTEYKLVISDSIIINKLEILQIADYNPKTNNFLVYGTTSKKCLEIDFQGNILSEVDLSGEGPGHFGRGMSALGYVGDHKVIEGAASYIFLDKDWNYQNKFTPGSGMIPLVGLPYDLTGLMLNGKPTVLRYINQNYFGSLELKKGHFLSAKMIESFNGESEKAEGHLNYPKNTVYQDEETYYDSHLPKLSINKSNGLLYVALPLEKTIYTYNPKKEFNLVNEFPIKLERFKEPEGIPFGDQLKNPGQYTGRTNRRNTILRMTNSAILDIHAEGNTIIIEHKTGLKKSKYNTARQANPDYVRLNKYITTFIKNEKVVLTVEKRFKQLVRIDENRFITPYIAGEDEELDYNKFYIYELKKAQ</sequence>
<dbReference type="OrthoDB" id="979165at2"/>
<accession>A0A1E5T6Q8</accession>
<organism evidence="2 3">
    <name type="scientific">Roseivirga misakiensis</name>
    <dbReference type="NCBI Taxonomy" id="1563681"/>
    <lineage>
        <taxon>Bacteria</taxon>
        <taxon>Pseudomonadati</taxon>
        <taxon>Bacteroidota</taxon>
        <taxon>Cytophagia</taxon>
        <taxon>Cytophagales</taxon>
        <taxon>Roseivirgaceae</taxon>
        <taxon>Roseivirga</taxon>
    </lineage>
</organism>
<keyword evidence="3" id="KW-1185">Reference proteome</keyword>
<dbReference type="Proteomes" id="UP000095552">
    <property type="component" value="Unassembled WGS sequence"/>
</dbReference>
<gene>
    <name evidence="2" type="ORF">BFP71_05295</name>
</gene>
<proteinExistence type="predicted"/>
<feature type="chain" id="PRO_5009186063" description="6-bladed beta-propeller" evidence="1">
    <location>
        <begin position="24"/>
        <end position="383"/>
    </location>
</feature>
<feature type="signal peptide" evidence="1">
    <location>
        <begin position="1"/>
        <end position="23"/>
    </location>
</feature>
<reference evidence="2 3" key="1">
    <citation type="submission" date="2016-08" db="EMBL/GenBank/DDBJ databases">
        <title>Draft genome of Fabibacter sp. strain SK-8.</title>
        <authorList>
            <person name="Wong S.-K."/>
            <person name="Hamasaki K."/>
            <person name="Yoshizawa S."/>
        </authorList>
    </citation>
    <scope>NUCLEOTIDE SEQUENCE [LARGE SCALE GENOMIC DNA]</scope>
    <source>
        <strain evidence="2 3">SK-8</strain>
    </source>
</reference>
<evidence type="ECO:0000256" key="1">
    <source>
        <dbReference type="SAM" id="SignalP"/>
    </source>
</evidence>
<dbReference type="STRING" id="1563681.BFP71_05295"/>
<protein>
    <recommendedName>
        <fullName evidence="4">6-bladed beta-propeller</fullName>
    </recommendedName>
</protein>
<evidence type="ECO:0008006" key="4">
    <source>
        <dbReference type="Google" id="ProtNLM"/>
    </source>
</evidence>
<comment type="caution">
    <text evidence="2">The sequence shown here is derived from an EMBL/GenBank/DDBJ whole genome shotgun (WGS) entry which is preliminary data.</text>
</comment>
<evidence type="ECO:0000313" key="3">
    <source>
        <dbReference type="Proteomes" id="UP000095552"/>
    </source>
</evidence>
<keyword evidence="1" id="KW-0732">Signal</keyword>
<evidence type="ECO:0000313" key="2">
    <source>
        <dbReference type="EMBL" id="OEK07074.1"/>
    </source>
</evidence>
<dbReference type="AlphaFoldDB" id="A0A1E5T6Q8"/>
<dbReference type="EMBL" id="MDGQ01000003">
    <property type="protein sequence ID" value="OEK07074.1"/>
    <property type="molecule type" value="Genomic_DNA"/>
</dbReference>